<gene>
    <name evidence="9" type="primary">ccmC</name>
    <name evidence="11" type="ordered locus">HCH_04367</name>
</gene>
<keyword evidence="7 9" id="KW-1133">Transmembrane helix</keyword>
<feature type="domain" description="Cytochrome c assembly protein" evidence="10">
    <location>
        <begin position="32"/>
        <end position="188"/>
    </location>
</feature>
<keyword evidence="8 9" id="KW-0472">Membrane</keyword>
<protein>
    <recommendedName>
        <fullName evidence="4 9">Heme exporter protein C</fullName>
    </recommendedName>
    <alternativeName>
        <fullName evidence="9">Cytochrome c-type biogenesis protein</fullName>
    </alternativeName>
</protein>
<dbReference type="NCBIfam" id="TIGR01191">
    <property type="entry name" value="ccmC"/>
    <property type="match status" value="1"/>
</dbReference>
<dbReference type="OrthoDB" id="9778550at2"/>
<evidence type="ECO:0000256" key="7">
    <source>
        <dbReference type="ARBA" id="ARBA00022989"/>
    </source>
</evidence>
<evidence type="ECO:0000259" key="10">
    <source>
        <dbReference type="Pfam" id="PF01578"/>
    </source>
</evidence>
<feature type="transmembrane region" description="Helical" evidence="9">
    <location>
        <begin position="95"/>
        <end position="119"/>
    </location>
</feature>
<accession>Q2SE51</accession>
<comment type="similarity">
    <text evidence="3 9">Belongs to the CcmC/CycZ/HelC family.</text>
</comment>
<organism evidence="11 12">
    <name type="scientific">Hahella chejuensis (strain KCTC 2396)</name>
    <dbReference type="NCBI Taxonomy" id="349521"/>
    <lineage>
        <taxon>Bacteria</taxon>
        <taxon>Pseudomonadati</taxon>
        <taxon>Pseudomonadota</taxon>
        <taxon>Gammaproteobacteria</taxon>
        <taxon>Oceanospirillales</taxon>
        <taxon>Hahellaceae</taxon>
        <taxon>Hahella</taxon>
    </lineage>
</organism>
<dbReference type="KEGG" id="hch:HCH_04367"/>
<dbReference type="eggNOG" id="COG0755">
    <property type="taxonomic scope" value="Bacteria"/>
</dbReference>
<dbReference type="HOGENOM" id="CLU_066538_2_0_6"/>
<keyword evidence="6 9" id="KW-0201">Cytochrome c-type biogenesis</keyword>
<comment type="subcellular location">
    <subcellularLocation>
        <location evidence="9">Cell inner membrane</location>
    </subcellularLocation>
    <subcellularLocation>
        <location evidence="2">Membrane</location>
        <topology evidence="2">Multi-pass membrane protein</topology>
    </subcellularLocation>
</comment>
<dbReference type="GO" id="GO:0005886">
    <property type="term" value="C:plasma membrane"/>
    <property type="evidence" value="ECO:0007669"/>
    <property type="project" value="UniProtKB-SubCell"/>
</dbReference>
<dbReference type="PRINTS" id="PR01386">
    <property type="entry name" value="CCMCBIOGNSIS"/>
</dbReference>
<keyword evidence="5 9" id="KW-0812">Transmembrane</keyword>
<keyword evidence="9" id="KW-0997">Cell inner membrane</keyword>
<dbReference type="GO" id="GO:0020037">
    <property type="term" value="F:heme binding"/>
    <property type="evidence" value="ECO:0007669"/>
    <property type="project" value="InterPro"/>
</dbReference>
<comment type="function">
    <text evidence="1 9">Required for the export of heme to the periplasm for the biogenesis of c-type cytochromes.</text>
</comment>
<dbReference type="InterPro" id="IPR003557">
    <property type="entry name" value="Cyt_c_biogenesis_CcmC"/>
</dbReference>
<feature type="transmembrane region" description="Helical" evidence="9">
    <location>
        <begin position="23"/>
        <end position="48"/>
    </location>
</feature>
<evidence type="ECO:0000256" key="6">
    <source>
        <dbReference type="ARBA" id="ARBA00022748"/>
    </source>
</evidence>
<feature type="transmembrane region" description="Helical" evidence="9">
    <location>
        <begin position="165"/>
        <end position="185"/>
    </location>
</feature>
<dbReference type="AlphaFoldDB" id="Q2SE51"/>
<name>Q2SE51_HAHCH</name>
<dbReference type="GO" id="GO:0015232">
    <property type="term" value="F:heme transmembrane transporter activity"/>
    <property type="evidence" value="ECO:0007669"/>
    <property type="project" value="InterPro"/>
</dbReference>
<dbReference type="GO" id="GO:0017004">
    <property type="term" value="P:cytochrome complex assembly"/>
    <property type="evidence" value="ECO:0007669"/>
    <property type="project" value="UniProtKB-KW"/>
</dbReference>
<evidence type="ECO:0000256" key="9">
    <source>
        <dbReference type="RuleBase" id="RU364092"/>
    </source>
</evidence>
<dbReference type="Proteomes" id="UP000000238">
    <property type="component" value="Chromosome"/>
</dbReference>
<evidence type="ECO:0000256" key="4">
    <source>
        <dbReference type="ARBA" id="ARBA00016463"/>
    </source>
</evidence>
<proteinExistence type="inferred from homology"/>
<keyword evidence="9" id="KW-1003">Cell membrane</keyword>
<keyword evidence="12" id="KW-1185">Reference proteome</keyword>
<dbReference type="RefSeq" id="WP_011398140.1">
    <property type="nucleotide sequence ID" value="NC_007645.1"/>
</dbReference>
<dbReference type="InterPro" id="IPR045062">
    <property type="entry name" value="Cyt_c_biogenesis_CcsA/CcmC"/>
</dbReference>
<evidence type="ECO:0000313" key="12">
    <source>
        <dbReference type="Proteomes" id="UP000000238"/>
    </source>
</evidence>
<evidence type="ECO:0000313" key="11">
    <source>
        <dbReference type="EMBL" id="ABC31073.1"/>
    </source>
</evidence>
<evidence type="ECO:0000256" key="2">
    <source>
        <dbReference type="ARBA" id="ARBA00004141"/>
    </source>
</evidence>
<reference evidence="11 12" key="1">
    <citation type="journal article" date="2005" name="Nucleic Acids Res.">
        <title>Genomic blueprint of Hahella chejuensis, a marine microbe producing an algicidal agent.</title>
        <authorList>
            <person name="Jeong H."/>
            <person name="Yim J.H."/>
            <person name="Lee C."/>
            <person name="Choi S.-H."/>
            <person name="Park Y.K."/>
            <person name="Yoon S.H."/>
            <person name="Hur C.-G."/>
            <person name="Kang H.-Y."/>
            <person name="Kim D."/>
            <person name="Lee H.H."/>
            <person name="Park K.H."/>
            <person name="Park S.-H."/>
            <person name="Park H.-S."/>
            <person name="Lee H.K."/>
            <person name="Oh T.K."/>
            <person name="Kim J.F."/>
        </authorList>
    </citation>
    <scope>NUCLEOTIDE SEQUENCE [LARGE SCALE GENOMIC DNA]</scope>
    <source>
        <strain evidence="11 12">KCTC 2396</strain>
    </source>
</reference>
<sequence>MWEAFKQWFHRWGSPKWFYERSLVWSFWLGWGALILLPVGIVWGLAFAPQDYQQGNSFRIIYLHVPAAILAQSCYMIMAVAGFVSLVWRMKMADVVLKCAAPIGASFCFLALFTGAVWGKPTWGTWWEWDARLTAMLILLFLYFGIIALEAAIEDKITAGRAAAVLSLVGVVNIPIIKYSVEWWRTLHQPATFKLTEKPDMPVEMWAPLLVMVIGVYCFFGYSLFLRSRNEIIERERRTLWVRELLAKEGKV</sequence>
<keyword evidence="9" id="KW-0813">Transport</keyword>
<feature type="transmembrane region" description="Helical" evidence="9">
    <location>
        <begin position="131"/>
        <end position="153"/>
    </location>
</feature>
<feature type="transmembrane region" description="Helical" evidence="9">
    <location>
        <begin position="205"/>
        <end position="225"/>
    </location>
</feature>
<dbReference type="STRING" id="349521.HCH_04367"/>
<dbReference type="EMBL" id="CP000155">
    <property type="protein sequence ID" value="ABC31073.1"/>
    <property type="molecule type" value="Genomic_DNA"/>
</dbReference>
<dbReference type="PANTHER" id="PTHR30071">
    <property type="entry name" value="HEME EXPORTER PROTEIN C"/>
    <property type="match status" value="1"/>
</dbReference>
<dbReference type="InterPro" id="IPR002541">
    <property type="entry name" value="Cyt_c_assembly"/>
</dbReference>
<feature type="transmembrane region" description="Helical" evidence="9">
    <location>
        <begin position="60"/>
        <end position="88"/>
    </location>
</feature>
<evidence type="ECO:0000256" key="8">
    <source>
        <dbReference type="ARBA" id="ARBA00023136"/>
    </source>
</evidence>
<evidence type="ECO:0000256" key="1">
    <source>
        <dbReference type="ARBA" id="ARBA00002442"/>
    </source>
</evidence>
<evidence type="ECO:0000256" key="3">
    <source>
        <dbReference type="ARBA" id="ARBA00005840"/>
    </source>
</evidence>
<evidence type="ECO:0000256" key="5">
    <source>
        <dbReference type="ARBA" id="ARBA00022692"/>
    </source>
</evidence>
<dbReference type="PANTHER" id="PTHR30071:SF1">
    <property type="entry name" value="CYTOCHROME B_B6 PROTEIN-RELATED"/>
    <property type="match status" value="1"/>
</dbReference>
<dbReference type="Pfam" id="PF01578">
    <property type="entry name" value="Cytochrom_C_asm"/>
    <property type="match status" value="1"/>
</dbReference>